<feature type="domain" description="Peptidase S9 prolyl oligopeptidase catalytic" evidence="3">
    <location>
        <begin position="457"/>
        <end position="656"/>
    </location>
</feature>
<protein>
    <submittedName>
        <fullName evidence="4">S9 family peptidase</fullName>
        <ecNumber evidence="4">3.4.-.-</ecNumber>
    </submittedName>
</protein>
<evidence type="ECO:0000256" key="2">
    <source>
        <dbReference type="ARBA" id="ARBA00022825"/>
    </source>
</evidence>
<dbReference type="Pfam" id="PF07676">
    <property type="entry name" value="PD40"/>
    <property type="match status" value="1"/>
</dbReference>
<accession>A0ABU3Q946</accession>
<dbReference type="InterPro" id="IPR001375">
    <property type="entry name" value="Peptidase_S9_cat"/>
</dbReference>
<dbReference type="PANTHER" id="PTHR42776">
    <property type="entry name" value="SERINE PEPTIDASE S9 FAMILY MEMBER"/>
    <property type="match status" value="1"/>
</dbReference>
<keyword evidence="1 4" id="KW-0378">Hydrolase</keyword>
<keyword evidence="2" id="KW-0720">Serine protease</keyword>
<gene>
    <name evidence="4" type="ORF">RQX22_13290</name>
</gene>
<dbReference type="RefSeq" id="WP_315727026.1">
    <property type="nucleotide sequence ID" value="NZ_JAVUPU010000006.1"/>
</dbReference>
<evidence type="ECO:0000259" key="3">
    <source>
        <dbReference type="Pfam" id="PF00326"/>
    </source>
</evidence>
<dbReference type="PANTHER" id="PTHR42776:SF27">
    <property type="entry name" value="DIPEPTIDYL PEPTIDASE FAMILY MEMBER 6"/>
    <property type="match status" value="1"/>
</dbReference>
<keyword evidence="5" id="KW-1185">Reference proteome</keyword>
<evidence type="ECO:0000313" key="4">
    <source>
        <dbReference type="EMBL" id="MDT9599930.1"/>
    </source>
</evidence>
<reference evidence="4 5" key="1">
    <citation type="submission" date="2023-05" db="EMBL/GenBank/DDBJ databases">
        <authorList>
            <person name="Guo Y."/>
        </authorList>
    </citation>
    <scope>NUCLEOTIDE SEQUENCE [LARGE SCALE GENOMIC DNA]</scope>
    <source>
        <strain evidence="4 5">GR2756</strain>
    </source>
</reference>
<dbReference type="EMBL" id="JAVUPU010000006">
    <property type="protein sequence ID" value="MDT9599930.1"/>
    <property type="molecule type" value="Genomic_DNA"/>
</dbReference>
<dbReference type="Pfam" id="PF00326">
    <property type="entry name" value="Peptidase_S9"/>
    <property type="match status" value="1"/>
</dbReference>
<dbReference type="Proteomes" id="UP001259572">
    <property type="component" value="Unassembled WGS sequence"/>
</dbReference>
<proteinExistence type="predicted"/>
<dbReference type="Gene3D" id="3.40.50.1820">
    <property type="entry name" value="alpha/beta hydrolase"/>
    <property type="match status" value="1"/>
</dbReference>
<name>A0ABU3Q946_9SPHN</name>
<keyword evidence="2" id="KW-0645">Protease</keyword>
<organism evidence="4 5">
    <name type="scientific">Sphingosinicella rhizophila</name>
    <dbReference type="NCBI Taxonomy" id="3050082"/>
    <lineage>
        <taxon>Bacteria</taxon>
        <taxon>Pseudomonadati</taxon>
        <taxon>Pseudomonadota</taxon>
        <taxon>Alphaproteobacteria</taxon>
        <taxon>Sphingomonadales</taxon>
        <taxon>Sphingosinicellaceae</taxon>
        <taxon>Sphingosinicella</taxon>
    </lineage>
</organism>
<dbReference type="InterPro" id="IPR011659">
    <property type="entry name" value="WD40"/>
</dbReference>
<dbReference type="SUPFAM" id="SSF53474">
    <property type="entry name" value="alpha/beta-Hydrolases"/>
    <property type="match status" value="1"/>
</dbReference>
<evidence type="ECO:0000313" key="5">
    <source>
        <dbReference type="Proteomes" id="UP001259572"/>
    </source>
</evidence>
<dbReference type="SUPFAM" id="SSF82171">
    <property type="entry name" value="DPP6 N-terminal domain-like"/>
    <property type="match status" value="1"/>
</dbReference>
<evidence type="ECO:0000256" key="1">
    <source>
        <dbReference type="ARBA" id="ARBA00022801"/>
    </source>
</evidence>
<dbReference type="Gene3D" id="2.120.10.30">
    <property type="entry name" value="TolB, C-terminal domain"/>
    <property type="match status" value="2"/>
</dbReference>
<dbReference type="GO" id="GO:0016787">
    <property type="term" value="F:hydrolase activity"/>
    <property type="evidence" value="ECO:0007669"/>
    <property type="project" value="UniProtKB-KW"/>
</dbReference>
<dbReference type="EC" id="3.4.-.-" evidence="4"/>
<dbReference type="InterPro" id="IPR011042">
    <property type="entry name" value="6-blade_b-propeller_TolB-like"/>
</dbReference>
<comment type="caution">
    <text evidence="4">The sequence shown here is derived from an EMBL/GenBank/DDBJ whole genome shotgun (WGS) entry which is preliminary data.</text>
</comment>
<sequence length="667" mass="72478">MADVRDTPRFRDIEQRYRSWLRPGEGVAVDLADVAASPDGKQAAATATICEKLEGLSATRIVVVDLEQGSQRTLTHGPNSDRRPLWSPDGKSIAFLSDRGQPYIFQPFLLDLASGEERAVTGIDGWVEYHHWSADGRQLLLGVAGFGADLAGAQGGFSIARKDEDKPAWLPEIDAGTSAESWRSLWVYDLASGTARQVSPQGVNVWEGQYCGADGFVAICSDSPGEEEWYKADVRHFGLDGGSRTLFTPTNHLGWVSASPSGSRIAVVEAICSDRTIVAGDLRIVELATKQVSNVEIDADITSTAWRNEDQLLLTGAHEPETYVLLHNLVDGSTTRLWQGKELTPGGMRFGDASGLGTAPSDIIFVREGWFNPPTLVTVSGGQEREVLRTGSNELQSLVAGLGKAEALSWKAPDGMEVRGWLLTPDRPGPHPLVLNIHGGPVWFFRPRYLGKSIQHQALLNAGYAVLEVNPRGSSGRGQDWAGRVFGDMGGADTYDYLSGLDHLVERGIVDPERIGVTGGSYGGFMSSWLITQDQRFAAAVPVAPVTDWVSEHLTCHIPFFCTIFLKDDIDNPTGKYHSRSPIHFAKNVKTPTLNICGALDKNTPAGQALEFHHALLGHGVKSVLATYPKEGHGIRTMPAAFDFLTRAIDWFVEHMPPGAAKPDREK</sequence>
<dbReference type="InterPro" id="IPR029058">
    <property type="entry name" value="AB_hydrolase_fold"/>
</dbReference>